<dbReference type="GO" id="GO:0016020">
    <property type="term" value="C:membrane"/>
    <property type="evidence" value="ECO:0007669"/>
    <property type="project" value="UniProtKB-SubCell"/>
</dbReference>
<keyword evidence="2 6" id="KW-0812">Transmembrane</keyword>
<feature type="transmembrane region" description="Helical" evidence="6">
    <location>
        <begin position="94"/>
        <end position="113"/>
    </location>
</feature>
<feature type="transmembrane region" description="Helical" evidence="6">
    <location>
        <begin position="56"/>
        <end position="82"/>
    </location>
</feature>
<evidence type="ECO:0000256" key="3">
    <source>
        <dbReference type="ARBA" id="ARBA00022989"/>
    </source>
</evidence>
<name>A0A9W6TWA7_9STRA</name>
<evidence type="ECO:0000313" key="7">
    <source>
        <dbReference type="EMBL" id="GMF21203.1"/>
    </source>
</evidence>
<organism evidence="7 8">
    <name type="scientific">Phytophthora lilii</name>
    <dbReference type="NCBI Taxonomy" id="2077276"/>
    <lineage>
        <taxon>Eukaryota</taxon>
        <taxon>Sar</taxon>
        <taxon>Stramenopiles</taxon>
        <taxon>Oomycota</taxon>
        <taxon>Peronosporomycetes</taxon>
        <taxon>Peronosporales</taxon>
        <taxon>Peronosporaceae</taxon>
        <taxon>Phytophthora</taxon>
    </lineage>
</organism>
<feature type="transmembrane region" description="Helical" evidence="6">
    <location>
        <begin position="158"/>
        <end position="175"/>
    </location>
</feature>
<dbReference type="GO" id="GO:0015095">
    <property type="term" value="F:magnesium ion transmembrane transporter activity"/>
    <property type="evidence" value="ECO:0007669"/>
    <property type="project" value="InterPro"/>
</dbReference>
<keyword evidence="4 6" id="KW-0472">Membrane</keyword>
<evidence type="ECO:0000256" key="1">
    <source>
        <dbReference type="ARBA" id="ARBA00004141"/>
    </source>
</evidence>
<dbReference type="InterPro" id="IPR008521">
    <property type="entry name" value="Mg_trans_NIPA"/>
</dbReference>
<dbReference type="EMBL" id="BSXW01000400">
    <property type="protein sequence ID" value="GMF21203.1"/>
    <property type="molecule type" value="Genomic_DNA"/>
</dbReference>
<gene>
    <name evidence="7" type="ORF">Plil01_000834800</name>
</gene>
<feature type="compositionally biased region" description="Basic and acidic residues" evidence="5">
    <location>
        <begin position="226"/>
        <end position="237"/>
    </location>
</feature>
<keyword evidence="8" id="KW-1185">Reference proteome</keyword>
<dbReference type="AlphaFoldDB" id="A0A9W6TWA7"/>
<protein>
    <submittedName>
        <fullName evidence="7">Unnamed protein product</fullName>
    </submittedName>
</protein>
<feature type="region of interest" description="Disordered" evidence="5">
    <location>
        <begin position="182"/>
        <end position="237"/>
    </location>
</feature>
<comment type="subcellular location">
    <subcellularLocation>
        <location evidence="1">Membrane</location>
        <topology evidence="1">Multi-pass membrane protein</topology>
    </subcellularLocation>
</comment>
<dbReference type="PANTHER" id="PTHR12570:SF9">
    <property type="entry name" value="MAGNESIUM TRANSPORTER NIPA8-RELATED"/>
    <property type="match status" value="1"/>
</dbReference>
<evidence type="ECO:0000256" key="2">
    <source>
        <dbReference type="ARBA" id="ARBA00022692"/>
    </source>
</evidence>
<evidence type="ECO:0000256" key="5">
    <source>
        <dbReference type="SAM" id="MobiDB-lite"/>
    </source>
</evidence>
<feature type="transmembrane region" description="Helical" evidence="6">
    <location>
        <begin position="125"/>
        <end position="146"/>
    </location>
</feature>
<dbReference type="Proteomes" id="UP001165083">
    <property type="component" value="Unassembled WGS sequence"/>
</dbReference>
<accession>A0A9W6TWA7</accession>
<evidence type="ECO:0000256" key="6">
    <source>
        <dbReference type="SAM" id="Phobius"/>
    </source>
</evidence>
<comment type="caution">
    <text evidence="7">The sequence shown here is derived from an EMBL/GenBank/DDBJ whole genome shotgun (WGS) entry which is preliminary data.</text>
</comment>
<reference evidence="7" key="1">
    <citation type="submission" date="2023-04" db="EMBL/GenBank/DDBJ databases">
        <title>Phytophthora lilii NBRC 32176.</title>
        <authorList>
            <person name="Ichikawa N."/>
            <person name="Sato H."/>
            <person name="Tonouchi N."/>
        </authorList>
    </citation>
    <scope>NUCLEOTIDE SEQUENCE</scope>
    <source>
        <strain evidence="7">NBRC 32176</strain>
    </source>
</reference>
<keyword evidence="3 6" id="KW-1133">Transmembrane helix</keyword>
<evidence type="ECO:0000256" key="4">
    <source>
        <dbReference type="ARBA" id="ARBA00023136"/>
    </source>
</evidence>
<evidence type="ECO:0000313" key="8">
    <source>
        <dbReference type="Proteomes" id="UP001165083"/>
    </source>
</evidence>
<dbReference type="OrthoDB" id="165382at2759"/>
<proteinExistence type="predicted"/>
<sequence>MEVKLLQVTSSPSSLPTGLVNPPAMSRELRELIEATNAEDADADEEAAARESRVPYYYAICSGIVGAMTVLLAKCSAIMIALTLKGENQFEYGLTYIFLGGMFVCILVQTHFLNMATALGDIMTVFPIFQACWITFSVVGGAIFYQRETEPFPTTDKVFYPIALLSIAVGVGLLVQHNSSTSVDAKASGGGKLGGKTRTGDDKDDDEDILLSADASMSSPLLPAGSREDEGYLHLSA</sequence>
<dbReference type="Pfam" id="PF05653">
    <property type="entry name" value="Mg_trans_NIPA"/>
    <property type="match status" value="1"/>
</dbReference>
<dbReference type="PANTHER" id="PTHR12570">
    <property type="match status" value="1"/>
</dbReference>